<reference evidence="8 9" key="1">
    <citation type="submission" date="2019-12" db="EMBL/GenBank/DDBJ databases">
        <authorList>
            <person name="Alioto T."/>
            <person name="Alioto T."/>
            <person name="Gomez Garrido J."/>
        </authorList>
    </citation>
    <scope>NUCLEOTIDE SEQUENCE [LARGE SCALE GENOMIC DNA]</scope>
</reference>
<gene>
    <name evidence="8" type="ORF">OLEA9_A082865</name>
</gene>
<evidence type="ECO:0000256" key="6">
    <source>
        <dbReference type="SAM" id="Phobius"/>
    </source>
</evidence>
<evidence type="ECO:0000256" key="5">
    <source>
        <dbReference type="ARBA" id="ARBA00023136"/>
    </source>
</evidence>
<feature type="transmembrane region" description="Helical" evidence="6">
    <location>
        <begin position="253"/>
        <end position="277"/>
    </location>
</feature>
<evidence type="ECO:0000313" key="9">
    <source>
        <dbReference type="Proteomes" id="UP000594638"/>
    </source>
</evidence>
<comment type="subcellular location">
    <subcellularLocation>
        <location evidence="1">Membrane</location>
        <topology evidence="1">Multi-pass membrane protein</topology>
    </subcellularLocation>
</comment>
<comment type="caution">
    <text evidence="8">The sequence shown here is derived from an EMBL/GenBank/DDBJ whole genome shotgun (WGS) entry which is preliminary data.</text>
</comment>
<dbReference type="PANTHER" id="PTHR22950:SF698">
    <property type="entry name" value="AMINO ACID TRANSPORTER TRANSMEMBRANE DOMAIN-CONTAINING PROTEIN"/>
    <property type="match status" value="1"/>
</dbReference>
<keyword evidence="3" id="KW-0029">Amino-acid transport</keyword>
<evidence type="ECO:0000256" key="4">
    <source>
        <dbReference type="ARBA" id="ARBA00022989"/>
    </source>
</evidence>
<evidence type="ECO:0000256" key="1">
    <source>
        <dbReference type="ARBA" id="ARBA00004141"/>
    </source>
</evidence>
<keyword evidence="4 6" id="KW-1133">Transmembrane helix</keyword>
<feature type="domain" description="Amino acid transporter transmembrane" evidence="7">
    <location>
        <begin position="35"/>
        <end position="420"/>
    </location>
</feature>
<feature type="transmembrane region" description="Helical" evidence="6">
    <location>
        <begin position="223"/>
        <end position="241"/>
    </location>
</feature>
<sequence>MENFKQQMEVEIMEINDQPQEESNNQPQEPQPGEGTTLIRTCFNGLNALSGIGILSIPYALSQGGWLSLILLFLIAILCFYTGLLLKRCMDINPEIKTYPDIGQLAFGNNGRIIISVFMYLELFLLSVEFLILEGDNLHKLFPNVHLHIFGKNIGGKRVFILLSALVMLPTTWLNLALLAYVSVGGILASIILVSSVFSVGAFEGVGFKERGVLWRWNGLPTAISLYTFCYCGHAIFPTLCNSMKNRSKFPKVLLICFTISAISYGIMAILGYIMYGEDLISQVTLNLPTRSIGSKIAIYTTLINPLTKYAIVVSPLATAIEDALSLHTSRPARLTVRTVLVRTILVISTVVVALFIPFFGSIMALIGSFLSISASILIPCLCYLKIDKTSRKFGIELIVIVVVLVLGFFVAVMGTYMSVRDIFKNINAK</sequence>
<keyword evidence="5 6" id="KW-0472">Membrane</keyword>
<feature type="transmembrane region" description="Helical" evidence="6">
    <location>
        <begin position="113"/>
        <end position="133"/>
    </location>
</feature>
<dbReference type="EMBL" id="CACTIH010003712">
    <property type="protein sequence ID" value="CAA2982972.1"/>
    <property type="molecule type" value="Genomic_DNA"/>
</dbReference>
<feature type="transmembrane region" description="Helical" evidence="6">
    <location>
        <begin position="65"/>
        <end position="86"/>
    </location>
</feature>
<evidence type="ECO:0000256" key="2">
    <source>
        <dbReference type="ARBA" id="ARBA00022692"/>
    </source>
</evidence>
<feature type="transmembrane region" description="Helical" evidence="6">
    <location>
        <begin position="397"/>
        <end position="420"/>
    </location>
</feature>
<feature type="transmembrane region" description="Helical" evidence="6">
    <location>
        <begin position="176"/>
        <end position="203"/>
    </location>
</feature>
<dbReference type="AlphaFoldDB" id="A0A8S0RSG2"/>
<evidence type="ECO:0000313" key="8">
    <source>
        <dbReference type="EMBL" id="CAA2982972.1"/>
    </source>
</evidence>
<proteinExistence type="predicted"/>
<feature type="transmembrane region" description="Helical" evidence="6">
    <location>
        <begin position="297"/>
        <end position="319"/>
    </location>
</feature>
<dbReference type="PANTHER" id="PTHR22950">
    <property type="entry name" value="AMINO ACID TRANSPORTER"/>
    <property type="match status" value="1"/>
</dbReference>
<dbReference type="OrthoDB" id="655540at2759"/>
<dbReference type="Pfam" id="PF01490">
    <property type="entry name" value="Aa_trans"/>
    <property type="match status" value="1"/>
</dbReference>
<dbReference type="GO" id="GO:0005774">
    <property type="term" value="C:vacuolar membrane"/>
    <property type="evidence" value="ECO:0007669"/>
    <property type="project" value="TreeGrafter"/>
</dbReference>
<protein>
    <submittedName>
        <fullName evidence="8">Vacuolar amino acid transporter 1</fullName>
    </submittedName>
</protein>
<feature type="transmembrane region" description="Helical" evidence="6">
    <location>
        <begin position="363"/>
        <end position="385"/>
    </location>
</feature>
<evidence type="ECO:0000256" key="3">
    <source>
        <dbReference type="ARBA" id="ARBA00022970"/>
    </source>
</evidence>
<keyword evidence="3" id="KW-0813">Transport</keyword>
<dbReference type="GO" id="GO:0015179">
    <property type="term" value="F:L-amino acid transmembrane transporter activity"/>
    <property type="evidence" value="ECO:0007669"/>
    <property type="project" value="TreeGrafter"/>
</dbReference>
<dbReference type="Gramene" id="OE9A082865T1">
    <property type="protein sequence ID" value="OE9A082865C1"/>
    <property type="gene ID" value="OE9A082865"/>
</dbReference>
<accession>A0A8S0RSG2</accession>
<evidence type="ECO:0000259" key="7">
    <source>
        <dbReference type="Pfam" id="PF01490"/>
    </source>
</evidence>
<keyword evidence="9" id="KW-1185">Reference proteome</keyword>
<dbReference type="Proteomes" id="UP000594638">
    <property type="component" value="Unassembled WGS sequence"/>
</dbReference>
<dbReference type="InterPro" id="IPR013057">
    <property type="entry name" value="AA_transpt_TM"/>
</dbReference>
<organism evidence="8 9">
    <name type="scientific">Olea europaea subsp. europaea</name>
    <dbReference type="NCBI Taxonomy" id="158383"/>
    <lineage>
        <taxon>Eukaryota</taxon>
        <taxon>Viridiplantae</taxon>
        <taxon>Streptophyta</taxon>
        <taxon>Embryophyta</taxon>
        <taxon>Tracheophyta</taxon>
        <taxon>Spermatophyta</taxon>
        <taxon>Magnoliopsida</taxon>
        <taxon>eudicotyledons</taxon>
        <taxon>Gunneridae</taxon>
        <taxon>Pentapetalae</taxon>
        <taxon>asterids</taxon>
        <taxon>lamiids</taxon>
        <taxon>Lamiales</taxon>
        <taxon>Oleaceae</taxon>
        <taxon>Oleeae</taxon>
        <taxon>Olea</taxon>
    </lineage>
</organism>
<feature type="transmembrane region" description="Helical" evidence="6">
    <location>
        <begin position="340"/>
        <end position="357"/>
    </location>
</feature>
<name>A0A8S0RSG2_OLEEU</name>
<keyword evidence="2 6" id="KW-0812">Transmembrane</keyword>